<protein>
    <recommendedName>
        <fullName evidence="1">Ig-like domain-containing protein</fullName>
    </recommendedName>
</protein>
<evidence type="ECO:0000259" key="1">
    <source>
        <dbReference type="PROSITE" id="PS50835"/>
    </source>
</evidence>
<feature type="domain" description="Ig-like" evidence="1">
    <location>
        <begin position="18"/>
        <end position="96"/>
    </location>
</feature>
<dbReference type="InterPro" id="IPR036179">
    <property type="entry name" value="Ig-like_dom_sf"/>
</dbReference>
<dbReference type="SUPFAM" id="SSF48726">
    <property type="entry name" value="Immunoglobulin"/>
    <property type="match status" value="1"/>
</dbReference>
<accession>A0AA36HCR8</accession>
<gene>
    <name evidence="2" type="ORF">CYNAS_LOCUS20280</name>
</gene>
<organism evidence="2 3">
    <name type="scientific">Cylicocyclus nassatus</name>
    <name type="common">Nematode worm</name>
    <dbReference type="NCBI Taxonomy" id="53992"/>
    <lineage>
        <taxon>Eukaryota</taxon>
        <taxon>Metazoa</taxon>
        <taxon>Ecdysozoa</taxon>
        <taxon>Nematoda</taxon>
        <taxon>Chromadorea</taxon>
        <taxon>Rhabditida</taxon>
        <taxon>Rhabditina</taxon>
        <taxon>Rhabditomorpha</taxon>
        <taxon>Strongyloidea</taxon>
        <taxon>Strongylidae</taxon>
        <taxon>Cylicocyclus</taxon>
    </lineage>
</organism>
<dbReference type="Proteomes" id="UP001176961">
    <property type="component" value="Unassembled WGS sequence"/>
</dbReference>
<reference evidence="2" key="1">
    <citation type="submission" date="2023-07" db="EMBL/GenBank/DDBJ databases">
        <authorList>
            <consortium name="CYATHOMIX"/>
        </authorList>
    </citation>
    <scope>NUCLEOTIDE SEQUENCE</scope>
    <source>
        <strain evidence="2">N/A</strain>
    </source>
</reference>
<comment type="caution">
    <text evidence="2">The sequence shown here is derived from an EMBL/GenBank/DDBJ whole genome shotgun (WGS) entry which is preliminary data.</text>
</comment>
<proteinExistence type="predicted"/>
<name>A0AA36HCR8_CYLNA</name>
<evidence type="ECO:0000313" key="3">
    <source>
        <dbReference type="Proteomes" id="UP001176961"/>
    </source>
</evidence>
<dbReference type="Gene3D" id="2.60.40.10">
    <property type="entry name" value="Immunoglobulins"/>
    <property type="match status" value="1"/>
</dbReference>
<sequence length="254" mass="28388">MQIEGWNATAQAYDASYNNPVAIKCSEQIASDELSSMSKMWRKDGEEHFSTDNIVFIENNKSILFTSLTRDDSGIYSCCVKSPPETSYKCIEHLLTVVGGSVDLTTMLLHKTNDGEARNATTWSVLIADDHILNAIEGDTYYIKLFEENVTDVSCTMDGSMVAEVETTHIPAEYGDILIRSFNGSINTGNYTCNASYMQDNSTKELQVYFAAIESPLPNVYQEELDQDVVSGFTGAKFTNSFLFCVYLIVMYRM</sequence>
<dbReference type="InterPro" id="IPR007110">
    <property type="entry name" value="Ig-like_dom"/>
</dbReference>
<dbReference type="InterPro" id="IPR013783">
    <property type="entry name" value="Ig-like_fold"/>
</dbReference>
<dbReference type="PROSITE" id="PS50835">
    <property type="entry name" value="IG_LIKE"/>
    <property type="match status" value="1"/>
</dbReference>
<keyword evidence="3" id="KW-1185">Reference proteome</keyword>
<dbReference type="EMBL" id="CATQJL010000316">
    <property type="protein sequence ID" value="CAJ0608297.1"/>
    <property type="molecule type" value="Genomic_DNA"/>
</dbReference>
<dbReference type="AlphaFoldDB" id="A0AA36HCR8"/>
<evidence type="ECO:0000313" key="2">
    <source>
        <dbReference type="EMBL" id="CAJ0608297.1"/>
    </source>
</evidence>